<dbReference type="GO" id="GO:0005829">
    <property type="term" value="C:cytosol"/>
    <property type="evidence" value="ECO:0007669"/>
    <property type="project" value="TreeGrafter"/>
</dbReference>
<keyword evidence="4" id="KW-0560">Oxidoreductase</keyword>
<dbReference type="AlphaFoldDB" id="A0A6J8BLH3"/>
<dbReference type="SUPFAM" id="SSF51735">
    <property type="entry name" value="NAD(P)-binding Rossmann-fold domains"/>
    <property type="match status" value="2"/>
</dbReference>
<dbReference type="GO" id="GO:0003730">
    <property type="term" value="F:mRNA 3'-UTR binding"/>
    <property type="evidence" value="ECO:0007669"/>
    <property type="project" value="TreeGrafter"/>
</dbReference>
<dbReference type="Pfam" id="PF00107">
    <property type="entry name" value="ADH_zinc_N"/>
    <property type="match status" value="2"/>
</dbReference>
<sequence>MAPDWSKKCTLFTPDVFRVCVNTCFNETGVRFKLFNTFCMNSGRLIRNIMKAVRVAQFGGPEVLKVEENVPIPKPQDNQVLVKVYAAGINPVDTYIRSGTYAVKPALPYTPGNDVAGIVENIGKNVTTLKEGDRVFSMRTVTGGYAEFCLTEEQFTQPLDENLTFEQGAALGVPYYTAYRATVISGRARAGETILVHGASGAVGLACVQLAKNLGLTVLGTAGSKAGMDIVEENGCDFVFNHKSDNYTQQIMDATKGEGPDLIIEMLVLLYIVVTYTYHFQDATKGEGPDLIIEMLVLLCIVVTYTYHFQDATKGEGHDLIIEMLVLLCIVVTYTYHFQDATKGEGPDLIIEMLVLLYIVVTYTYHFQDATKGEGPDLIIEMLVLLCIVVTYTYHFQDATKGEGPDLIIEMLANVNLDKDLNMIKKKGRIVIVGNRGSIEINPRFTMAKECIVTGIILMNSTPDDWKEMNASIQTGMQKGWVKPHIGKEYSLNQSSAAHNDVINNTGTQGKLVIKL</sequence>
<reference evidence="4 5" key="1">
    <citation type="submission" date="2020-06" db="EMBL/GenBank/DDBJ databases">
        <authorList>
            <person name="Li R."/>
            <person name="Bekaert M."/>
        </authorList>
    </citation>
    <scope>NUCLEOTIDE SEQUENCE [LARGE SCALE GENOMIC DNA]</scope>
    <source>
        <strain evidence="5">wild</strain>
    </source>
</reference>
<dbReference type="CDD" id="cd08253">
    <property type="entry name" value="zeta_crystallin"/>
    <property type="match status" value="1"/>
</dbReference>
<evidence type="ECO:0000256" key="2">
    <source>
        <dbReference type="SAM" id="Phobius"/>
    </source>
</evidence>
<proteinExistence type="predicted"/>
<keyword evidence="5" id="KW-1185">Reference proteome</keyword>
<keyword evidence="2" id="KW-1133">Transmembrane helix</keyword>
<feature type="domain" description="Enoyl reductase (ER)" evidence="3">
    <location>
        <begin position="59"/>
        <end position="514"/>
    </location>
</feature>
<dbReference type="InterPro" id="IPR013154">
    <property type="entry name" value="ADH-like_N"/>
</dbReference>
<feature type="transmembrane region" description="Helical" evidence="2">
    <location>
        <begin position="349"/>
        <end position="366"/>
    </location>
</feature>
<evidence type="ECO:0000313" key="4">
    <source>
        <dbReference type="EMBL" id="CAC5384482.1"/>
    </source>
</evidence>
<dbReference type="OrthoDB" id="3941538at2759"/>
<accession>A0A6J8BLH3</accession>
<dbReference type="FunFam" id="3.90.180.10:FF:000016">
    <property type="entry name" value="Quinone oxidoreductase"/>
    <property type="match status" value="1"/>
</dbReference>
<dbReference type="InterPro" id="IPR013149">
    <property type="entry name" value="ADH-like_C"/>
</dbReference>
<dbReference type="GO" id="GO:0070402">
    <property type="term" value="F:NADPH binding"/>
    <property type="evidence" value="ECO:0007669"/>
    <property type="project" value="TreeGrafter"/>
</dbReference>
<name>A0A6J8BLH3_MYTCO</name>
<keyword evidence="2" id="KW-0812">Transmembrane</keyword>
<dbReference type="SMART" id="SM00829">
    <property type="entry name" value="PKS_ER"/>
    <property type="match status" value="1"/>
</dbReference>
<dbReference type="Pfam" id="PF08240">
    <property type="entry name" value="ADH_N"/>
    <property type="match status" value="1"/>
</dbReference>
<dbReference type="Proteomes" id="UP000507470">
    <property type="component" value="Unassembled WGS sequence"/>
</dbReference>
<protein>
    <submittedName>
        <fullName evidence="4">Qor</fullName>
        <ecNumber evidence="4">1.6.5.5</ecNumber>
    </submittedName>
</protein>
<evidence type="ECO:0000313" key="5">
    <source>
        <dbReference type="Proteomes" id="UP000507470"/>
    </source>
</evidence>
<evidence type="ECO:0000256" key="1">
    <source>
        <dbReference type="ARBA" id="ARBA00022857"/>
    </source>
</evidence>
<dbReference type="EMBL" id="CACVKT020003578">
    <property type="protein sequence ID" value="CAC5384482.1"/>
    <property type="molecule type" value="Genomic_DNA"/>
</dbReference>
<dbReference type="InterPro" id="IPR020843">
    <property type="entry name" value="ER"/>
</dbReference>
<dbReference type="Gene3D" id="3.90.180.10">
    <property type="entry name" value="Medium-chain alcohol dehydrogenases, catalytic domain"/>
    <property type="match status" value="1"/>
</dbReference>
<dbReference type="InterPro" id="IPR051603">
    <property type="entry name" value="Zinc-ADH_QOR/CCCR"/>
</dbReference>
<gene>
    <name evidence="4" type="ORF">MCOR_20115</name>
</gene>
<dbReference type="Gene3D" id="3.40.50.720">
    <property type="entry name" value="NAD(P)-binding Rossmann-like Domain"/>
    <property type="match status" value="2"/>
</dbReference>
<dbReference type="GO" id="GO:0003960">
    <property type="term" value="F:quinone reductase (NADPH) activity"/>
    <property type="evidence" value="ECO:0007669"/>
    <property type="project" value="UniProtKB-EC"/>
</dbReference>
<dbReference type="PANTHER" id="PTHR44154:SF1">
    <property type="entry name" value="QUINONE OXIDOREDUCTASE"/>
    <property type="match status" value="1"/>
</dbReference>
<organism evidence="4 5">
    <name type="scientific">Mytilus coruscus</name>
    <name type="common">Sea mussel</name>
    <dbReference type="NCBI Taxonomy" id="42192"/>
    <lineage>
        <taxon>Eukaryota</taxon>
        <taxon>Metazoa</taxon>
        <taxon>Spiralia</taxon>
        <taxon>Lophotrochozoa</taxon>
        <taxon>Mollusca</taxon>
        <taxon>Bivalvia</taxon>
        <taxon>Autobranchia</taxon>
        <taxon>Pteriomorphia</taxon>
        <taxon>Mytilida</taxon>
        <taxon>Mytiloidea</taxon>
        <taxon>Mytilidae</taxon>
        <taxon>Mytilinae</taxon>
        <taxon>Mytilus</taxon>
    </lineage>
</organism>
<feature type="transmembrane region" description="Helical" evidence="2">
    <location>
        <begin position="378"/>
        <end position="396"/>
    </location>
</feature>
<feature type="transmembrane region" description="Helical" evidence="2">
    <location>
        <begin position="320"/>
        <end position="337"/>
    </location>
</feature>
<dbReference type="PANTHER" id="PTHR44154">
    <property type="entry name" value="QUINONE OXIDOREDUCTASE"/>
    <property type="match status" value="1"/>
</dbReference>
<evidence type="ECO:0000259" key="3">
    <source>
        <dbReference type="SMART" id="SM00829"/>
    </source>
</evidence>
<dbReference type="EC" id="1.6.5.5" evidence="4"/>
<dbReference type="InterPro" id="IPR011032">
    <property type="entry name" value="GroES-like_sf"/>
</dbReference>
<feature type="transmembrane region" description="Helical" evidence="2">
    <location>
        <begin position="291"/>
        <end position="308"/>
    </location>
</feature>
<keyword evidence="2" id="KW-0472">Membrane</keyword>
<dbReference type="InterPro" id="IPR036291">
    <property type="entry name" value="NAD(P)-bd_dom_sf"/>
</dbReference>
<keyword evidence="1" id="KW-0521">NADP</keyword>
<feature type="transmembrane region" description="Helical" evidence="2">
    <location>
        <begin position="262"/>
        <end position="279"/>
    </location>
</feature>
<dbReference type="SUPFAM" id="SSF50129">
    <property type="entry name" value="GroES-like"/>
    <property type="match status" value="1"/>
</dbReference>